<name>A0A8T1WMN1_9STRA</name>
<gene>
    <name evidence="2" type="ORF">PHYPSEUDO_013477</name>
</gene>
<feature type="compositionally biased region" description="Basic residues" evidence="1">
    <location>
        <begin position="188"/>
        <end position="197"/>
    </location>
</feature>
<feature type="compositionally biased region" description="Acidic residues" evidence="1">
    <location>
        <begin position="85"/>
        <end position="94"/>
    </location>
</feature>
<organism evidence="2 3">
    <name type="scientific">Phytophthora pseudosyringae</name>
    <dbReference type="NCBI Taxonomy" id="221518"/>
    <lineage>
        <taxon>Eukaryota</taxon>
        <taxon>Sar</taxon>
        <taxon>Stramenopiles</taxon>
        <taxon>Oomycota</taxon>
        <taxon>Peronosporomycetes</taxon>
        <taxon>Peronosporales</taxon>
        <taxon>Peronosporaceae</taxon>
        <taxon>Phytophthora</taxon>
    </lineage>
</organism>
<proteinExistence type="predicted"/>
<protein>
    <submittedName>
        <fullName evidence="2">Uncharacterized protein</fullName>
    </submittedName>
</protein>
<feature type="compositionally biased region" description="Basic and acidic residues" evidence="1">
    <location>
        <begin position="58"/>
        <end position="84"/>
    </location>
</feature>
<feature type="region of interest" description="Disordered" evidence="1">
    <location>
        <begin position="55"/>
        <end position="103"/>
    </location>
</feature>
<sequence>MAKGKQQQPNPPADNGDDGQGLAGSTLEDYFASHKVSGLVSQHLLNIPAENDVMAAEKAAEDGQDSKGGPDRMLAKEGEARQSEQEEYEDDYESESSAPKVSELVGMSLSEYLHVKEDGSAEAQEKVSKAGSVCVLPPPLAAAAKKTAPMPGVSGMSLDHYLGASATALGEDKSEDNGHTARADRKPSPKVKRKGGKPKQNSAALPQAKASQQPFSVKGSGIIHGAHSNASPQHLSSDEESGSASSPSSGLTPFQRRQKRKDKAKSKQQRNAGGGSSVSKTILMAEAASSPSATLSVRDREKRKGSLTVANTSSHSNHPGHHGSHSSAFSFQPPLPKLAVSPSIRSLSHHNAEDTSDDTTEKLPPL</sequence>
<dbReference type="AlphaFoldDB" id="A0A8T1WMN1"/>
<dbReference type="EMBL" id="JAGDFM010000007">
    <property type="protein sequence ID" value="KAG7392989.1"/>
    <property type="molecule type" value="Genomic_DNA"/>
</dbReference>
<evidence type="ECO:0000313" key="2">
    <source>
        <dbReference type="EMBL" id="KAG7392989.1"/>
    </source>
</evidence>
<reference evidence="2" key="1">
    <citation type="submission" date="2021-02" db="EMBL/GenBank/DDBJ databases">
        <authorList>
            <person name="Palmer J.M."/>
        </authorList>
    </citation>
    <scope>NUCLEOTIDE SEQUENCE</scope>
    <source>
        <strain evidence="2">SCRP734</strain>
    </source>
</reference>
<accession>A0A8T1WMN1</accession>
<feature type="region of interest" description="Disordered" evidence="1">
    <location>
        <begin position="1"/>
        <end position="26"/>
    </location>
</feature>
<dbReference type="Proteomes" id="UP000694044">
    <property type="component" value="Unassembled WGS sequence"/>
</dbReference>
<comment type="caution">
    <text evidence="2">The sequence shown here is derived from an EMBL/GenBank/DDBJ whole genome shotgun (WGS) entry which is preliminary data.</text>
</comment>
<feature type="compositionally biased region" description="Basic and acidic residues" evidence="1">
    <location>
        <begin position="170"/>
        <end position="187"/>
    </location>
</feature>
<evidence type="ECO:0000313" key="3">
    <source>
        <dbReference type="Proteomes" id="UP000694044"/>
    </source>
</evidence>
<dbReference type="OrthoDB" id="128374at2759"/>
<evidence type="ECO:0000256" key="1">
    <source>
        <dbReference type="SAM" id="MobiDB-lite"/>
    </source>
</evidence>
<feature type="compositionally biased region" description="Basic residues" evidence="1">
    <location>
        <begin position="256"/>
        <end position="268"/>
    </location>
</feature>
<feature type="compositionally biased region" description="Polar residues" evidence="1">
    <location>
        <begin position="199"/>
        <end position="215"/>
    </location>
</feature>
<feature type="region of interest" description="Disordered" evidence="1">
    <location>
        <begin position="167"/>
        <end position="366"/>
    </location>
</feature>
<keyword evidence="3" id="KW-1185">Reference proteome</keyword>